<feature type="region of interest" description="Disordered" evidence="1">
    <location>
        <begin position="83"/>
        <end position="106"/>
    </location>
</feature>
<feature type="region of interest" description="Disordered" evidence="1">
    <location>
        <begin position="1"/>
        <end position="66"/>
    </location>
</feature>
<organism evidence="2 3">
    <name type="scientific">Mugilogobius chulae</name>
    <name type="common">yellowstripe goby</name>
    <dbReference type="NCBI Taxonomy" id="88201"/>
    <lineage>
        <taxon>Eukaryota</taxon>
        <taxon>Metazoa</taxon>
        <taxon>Chordata</taxon>
        <taxon>Craniata</taxon>
        <taxon>Vertebrata</taxon>
        <taxon>Euteleostomi</taxon>
        <taxon>Actinopterygii</taxon>
        <taxon>Neopterygii</taxon>
        <taxon>Teleostei</taxon>
        <taxon>Neoteleostei</taxon>
        <taxon>Acanthomorphata</taxon>
        <taxon>Gobiaria</taxon>
        <taxon>Gobiiformes</taxon>
        <taxon>Gobioidei</taxon>
        <taxon>Gobiidae</taxon>
        <taxon>Gobionellinae</taxon>
        <taxon>Mugilogobius</taxon>
    </lineage>
</organism>
<dbReference type="Proteomes" id="UP001460270">
    <property type="component" value="Unassembled WGS sequence"/>
</dbReference>
<comment type="caution">
    <text evidence="2">The sequence shown here is derived from an EMBL/GenBank/DDBJ whole genome shotgun (WGS) entry which is preliminary data.</text>
</comment>
<evidence type="ECO:0000256" key="1">
    <source>
        <dbReference type="SAM" id="MobiDB-lite"/>
    </source>
</evidence>
<sequence length="210" mass="23778">MTSPPMDPELEESESLLGEDEPLPHMLLPDSLSQLEEFGRHKRPRKAHPWQTPPLQRLVGSHRGQHQLSSECENYQWLHHSGASSDAAGTAHAPEHPPHRDTVKTTATGHCRQSTLGTACSAPLSHHCVLSSGLDLITDTAPRLLTIRRQDHADGHRNVREKHNKPVTSTYRNGFFDNPVFQRFLLEYSKQKYYVRVNEENVDLEKTSCL</sequence>
<dbReference type="EMBL" id="JBBPFD010000018">
    <property type="protein sequence ID" value="KAK7888940.1"/>
    <property type="molecule type" value="Genomic_DNA"/>
</dbReference>
<evidence type="ECO:0000313" key="3">
    <source>
        <dbReference type="Proteomes" id="UP001460270"/>
    </source>
</evidence>
<keyword evidence="3" id="KW-1185">Reference proteome</keyword>
<gene>
    <name evidence="2" type="ORF">WMY93_024500</name>
</gene>
<evidence type="ECO:0000313" key="2">
    <source>
        <dbReference type="EMBL" id="KAK7888940.1"/>
    </source>
</evidence>
<feature type="compositionally biased region" description="Basic and acidic residues" evidence="1">
    <location>
        <begin position="93"/>
        <end position="103"/>
    </location>
</feature>
<reference evidence="3" key="1">
    <citation type="submission" date="2024-04" db="EMBL/GenBank/DDBJ databases">
        <title>Salinicola lusitanus LLJ914,a marine bacterium isolated from the Okinawa Trough.</title>
        <authorList>
            <person name="Li J."/>
        </authorList>
    </citation>
    <scope>NUCLEOTIDE SEQUENCE [LARGE SCALE GENOMIC DNA]</scope>
</reference>
<accession>A0AAW0MZS3</accession>
<name>A0AAW0MZS3_9GOBI</name>
<protein>
    <submittedName>
        <fullName evidence="2">Uncharacterized protein</fullName>
    </submittedName>
</protein>
<proteinExistence type="predicted"/>
<dbReference type="AlphaFoldDB" id="A0AAW0MZS3"/>
<feature type="compositionally biased region" description="Acidic residues" evidence="1">
    <location>
        <begin position="8"/>
        <end position="21"/>
    </location>
</feature>